<comment type="caution">
    <text evidence="1">The sequence shown here is derived from an EMBL/GenBank/DDBJ whole genome shotgun (WGS) entry which is preliminary data.</text>
</comment>
<keyword evidence="2" id="KW-1185">Reference proteome</keyword>
<protein>
    <recommendedName>
        <fullName evidence="3">DUF2505 domain-containing protein</fullName>
    </recommendedName>
</protein>
<accession>A0ABT9PAG4</accession>
<dbReference type="EMBL" id="JAUSQZ010000001">
    <property type="protein sequence ID" value="MDP9829674.1"/>
    <property type="molecule type" value="Genomic_DNA"/>
</dbReference>
<name>A0ABT9PAG4_9ACTN</name>
<dbReference type="RefSeq" id="WP_307248067.1">
    <property type="nucleotide sequence ID" value="NZ_JAUSQZ010000001.1"/>
</dbReference>
<dbReference type="Proteomes" id="UP001235712">
    <property type="component" value="Unassembled WGS sequence"/>
</dbReference>
<dbReference type="Gene3D" id="3.30.530.20">
    <property type="match status" value="1"/>
</dbReference>
<evidence type="ECO:0000313" key="1">
    <source>
        <dbReference type="EMBL" id="MDP9829674.1"/>
    </source>
</evidence>
<reference evidence="1 2" key="1">
    <citation type="submission" date="2023-07" db="EMBL/GenBank/DDBJ databases">
        <title>Sequencing the genomes of 1000 actinobacteria strains.</title>
        <authorList>
            <person name="Klenk H.-P."/>
        </authorList>
    </citation>
    <scope>NUCLEOTIDE SEQUENCE [LARGE SCALE GENOMIC DNA]</scope>
    <source>
        <strain evidence="1 2">DSM 44388</strain>
    </source>
</reference>
<evidence type="ECO:0008006" key="3">
    <source>
        <dbReference type="Google" id="ProtNLM"/>
    </source>
</evidence>
<dbReference type="InterPro" id="IPR023393">
    <property type="entry name" value="START-like_dom_sf"/>
</dbReference>
<evidence type="ECO:0000313" key="2">
    <source>
        <dbReference type="Proteomes" id="UP001235712"/>
    </source>
</evidence>
<gene>
    <name evidence="1" type="ORF">J2S57_005423</name>
</gene>
<dbReference type="InterPro" id="IPR019639">
    <property type="entry name" value="DUF2505"/>
</dbReference>
<proteinExistence type="predicted"/>
<sequence>MFFERHTDLETAFPEVFRQMTSRSYQDEKAQRLEVVEHRCDITDAGSGRITVVSRRTSPAGSVPELIRAMVKPTLTVTETESWHAPDGGPGRQGDFSVQVSGAPIAVKGTVHLDPAGTGCRLTFEGELRTTVPLFRSAIESAASGRVIDTIEAEFALLQDIFRPGAATDGAARRSVDQ</sequence>
<dbReference type="Pfam" id="PF10698">
    <property type="entry name" value="DUF2505"/>
    <property type="match status" value="1"/>
</dbReference>
<organism evidence="1 2">
    <name type="scientific">Kineosporia succinea</name>
    <dbReference type="NCBI Taxonomy" id="84632"/>
    <lineage>
        <taxon>Bacteria</taxon>
        <taxon>Bacillati</taxon>
        <taxon>Actinomycetota</taxon>
        <taxon>Actinomycetes</taxon>
        <taxon>Kineosporiales</taxon>
        <taxon>Kineosporiaceae</taxon>
        <taxon>Kineosporia</taxon>
    </lineage>
</organism>